<dbReference type="GO" id="GO:0016491">
    <property type="term" value="F:oxidoreductase activity"/>
    <property type="evidence" value="ECO:0007669"/>
    <property type="project" value="UniProtKB-KW"/>
</dbReference>
<evidence type="ECO:0000313" key="4">
    <source>
        <dbReference type="EMBL" id="HDQ98908.1"/>
    </source>
</evidence>
<dbReference type="PANTHER" id="PTHR43673">
    <property type="entry name" value="NAD(P)H NITROREDUCTASE YDGI-RELATED"/>
    <property type="match status" value="1"/>
</dbReference>
<dbReference type="Gene3D" id="3.40.109.10">
    <property type="entry name" value="NADH Oxidase"/>
    <property type="match status" value="1"/>
</dbReference>
<dbReference type="PANTHER" id="PTHR43673:SF10">
    <property type="entry name" value="NADH DEHYDROGENASE_NAD(P)H NITROREDUCTASE XCC3605-RELATED"/>
    <property type="match status" value="1"/>
</dbReference>
<dbReference type="AlphaFoldDB" id="A0A7V0T4T0"/>
<evidence type="ECO:0000259" key="3">
    <source>
        <dbReference type="Pfam" id="PF00881"/>
    </source>
</evidence>
<dbReference type="Proteomes" id="UP000885672">
    <property type="component" value="Unassembled WGS sequence"/>
</dbReference>
<gene>
    <name evidence="4" type="ORF">ENN51_01280</name>
</gene>
<dbReference type="InterPro" id="IPR000415">
    <property type="entry name" value="Nitroreductase-like"/>
</dbReference>
<dbReference type="InterPro" id="IPR029479">
    <property type="entry name" value="Nitroreductase"/>
</dbReference>
<evidence type="ECO:0000256" key="1">
    <source>
        <dbReference type="ARBA" id="ARBA00007118"/>
    </source>
</evidence>
<comment type="caution">
    <text evidence="4">The sequence shown here is derived from an EMBL/GenBank/DDBJ whole genome shotgun (WGS) entry which is preliminary data.</text>
</comment>
<proteinExistence type="inferred from homology"/>
<evidence type="ECO:0000256" key="2">
    <source>
        <dbReference type="ARBA" id="ARBA00023002"/>
    </source>
</evidence>
<sequence length="118" mass="13521">MPDGFLKLCRARRSVRRYHERPVERTKLEYCLEAARLAPSAENGQPWRFIVFDDPERKRALAERVFGGLYRVSRPLADAPVLVALFIKENLFINRLGGAVQRIPLQFVDAAIAGEHFV</sequence>
<feature type="non-terminal residue" evidence="4">
    <location>
        <position position="118"/>
    </location>
</feature>
<dbReference type="SUPFAM" id="SSF55469">
    <property type="entry name" value="FMN-dependent nitroreductase-like"/>
    <property type="match status" value="1"/>
</dbReference>
<reference evidence="4" key="1">
    <citation type="journal article" date="2020" name="mSystems">
        <title>Genome- and Community-Level Interaction Insights into Carbon Utilization and Element Cycling Functions of Hydrothermarchaeota in Hydrothermal Sediment.</title>
        <authorList>
            <person name="Zhou Z."/>
            <person name="Liu Y."/>
            <person name="Xu W."/>
            <person name="Pan J."/>
            <person name="Luo Z.H."/>
            <person name="Li M."/>
        </authorList>
    </citation>
    <scope>NUCLEOTIDE SEQUENCE [LARGE SCALE GENOMIC DNA]</scope>
    <source>
        <strain evidence="4">SpSt-1182</strain>
    </source>
</reference>
<dbReference type="Pfam" id="PF00881">
    <property type="entry name" value="Nitroreductase"/>
    <property type="match status" value="1"/>
</dbReference>
<name>A0A7V0T4T0_UNCW3</name>
<organism evidence="4">
    <name type="scientific">candidate division WOR-3 bacterium</name>
    <dbReference type="NCBI Taxonomy" id="2052148"/>
    <lineage>
        <taxon>Bacteria</taxon>
        <taxon>Bacteria division WOR-3</taxon>
    </lineage>
</organism>
<feature type="domain" description="Nitroreductase" evidence="3">
    <location>
        <begin position="10"/>
        <end position="80"/>
    </location>
</feature>
<accession>A0A7V0T4T0</accession>
<protein>
    <recommendedName>
        <fullName evidence="3">Nitroreductase domain-containing protein</fullName>
    </recommendedName>
</protein>
<keyword evidence="2" id="KW-0560">Oxidoreductase</keyword>
<dbReference type="EMBL" id="DSBX01000047">
    <property type="protein sequence ID" value="HDQ98908.1"/>
    <property type="molecule type" value="Genomic_DNA"/>
</dbReference>
<comment type="similarity">
    <text evidence="1">Belongs to the nitroreductase family.</text>
</comment>